<evidence type="ECO:0000256" key="1">
    <source>
        <dbReference type="ARBA" id="ARBA00010587"/>
    </source>
</evidence>
<dbReference type="Gene3D" id="1.20.120.50">
    <property type="entry name" value="Hemerythrin-like"/>
    <property type="match status" value="1"/>
</dbReference>
<dbReference type="Proteomes" id="UP000533905">
    <property type="component" value="Unassembled WGS sequence"/>
</dbReference>
<reference evidence="4 5" key="1">
    <citation type="submission" date="2020-04" db="EMBL/GenBank/DDBJ databases">
        <title>Massilia sp. nov., a cold adapted bacteria isolated from Arctic soil.</title>
        <authorList>
            <person name="Son J."/>
            <person name="Ka J.-O."/>
        </authorList>
    </citation>
    <scope>NUCLEOTIDE SEQUENCE [LARGE SCALE GENOMIC DNA]</scope>
    <source>
        <strain evidence="4 5">ML15P13</strain>
    </source>
</reference>
<organism evidence="4 5">
    <name type="scientific">Telluria aromaticivorans</name>
    <dbReference type="NCBI Taxonomy" id="2725995"/>
    <lineage>
        <taxon>Bacteria</taxon>
        <taxon>Pseudomonadati</taxon>
        <taxon>Pseudomonadota</taxon>
        <taxon>Betaproteobacteria</taxon>
        <taxon>Burkholderiales</taxon>
        <taxon>Oxalobacteraceae</taxon>
        <taxon>Telluria group</taxon>
        <taxon>Telluria</taxon>
    </lineage>
</organism>
<evidence type="ECO:0008006" key="6">
    <source>
        <dbReference type="Google" id="ProtNLM"/>
    </source>
</evidence>
<evidence type="ECO:0000256" key="3">
    <source>
        <dbReference type="ARBA" id="ARBA00023004"/>
    </source>
</evidence>
<sequence>MAHGPHSAVRALAHARKRLLSRVGEAAAASDQVFPTLFTLLVAEIETAFRHEETLMEAAGYPGLREQRRDNALLLAALHHTLPQVEAGEPATARAAVAALRPLLSLHRFSALRVLATAQRTLLAHRHGRAAGAARAGTGRERVR</sequence>
<evidence type="ECO:0000313" key="4">
    <source>
        <dbReference type="EMBL" id="NNG23489.1"/>
    </source>
</evidence>
<dbReference type="SUPFAM" id="SSF47188">
    <property type="entry name" value="Hemerythrin-like"/>
    <property type="match status" value="1"/>
</dbReference>
<dbReference type="RefSeq" id="WP_171084092.1">
    <property type="nucleotide sequence ID" value="NZ_JABAIV010000003.1"/>
</dbReference>
<evidence type="ECO:0000313" key="5">
    <source>
        <dbReference type="Proteomes" id="UP000533905"/>
    </source>
</evidence>
<dbReference type="InterPro" id="IPR035938">
    <property type="entry name" value="Hemerythrin-like_sf"/>
</dbReference>
<protein>
    <recommendedName>
        <fullName evidence="6">Hemerythrin-like domain-containing protein</fullName>
    </recommendedName>
</protein>
<gene>
    <name evidence="4" type="ORF">HGB41_10835</name>
</gene>
<dbReference type="EMBL" id="JABAIV010000003">
    <property type="protein sequence ID" value="NNG23489.1"/>
    <property type="molecule type" value="Genomic_DNA"/>
</dbReference>
<name>A0A7Y2P143_9BURK</name>
<keyword evidence="3" id="KW-0408">Iron</keyword>
<accession>A0A7Y2P143</accession>
<comment type="similarity">
    <text evidence="1">Belongs to the hemerythrin family.</text>
</comment>
<dbReference type="AlphaFoldDB" id="A0A7Y2P143"/>
<dbReference type="GO" id="GO:0046872">
    <property type="term" value="F:metal ion binding"/>
    <property type="evidence" value="ECO:0007669"/>
    <property type="project" value="UniProtKB-KW"/>
</dbReference>
<evidence type="ECO:0000256" key="2">
    <source>
        <dbReference type="ARBA" id="ARBA00022723"/>
    </source>
</evidence>
<comment type="caution">
    <text evidence="4">The sequence shown here is derived from an EMBL/GenBank/DDBJ whole genome shotgun (WGS) entry which is preliminary data.</text>
</comment>
<keyword evidence="5" id="KW-1185">Reference proteome</keyword>
<proteinExistence type="inferred from homology"/>
<keyword evidence="2" id="KW-0479">Metal-binding</keyword>